<dbReference type="PANTHER" id="PTHR37698:SF1">
    <property type="entry name" value="PHOTOSYNTHETIC NDH SUBUNIT OF SUBCOMPLEX B 1, CHLOROPLASTIC"/>
    <property type="match status" value="1"/>
</dbReference>
<evidence type="ECO:0000313" key="2">
    <source>
        <dbReference type="Proteomes" id="UP000824469"/>
    </source>
</evidence>
<keyword evidence="2" id="KW-1185">Reference proteome</keyword>
<dbReference type="GO" id="GO:0009507">
    <property type="term" value="C:chloroplast"/>
    <property type="evidence" value="ECO:0007669"/>
    <property type="project" value="InterPro"/>
</dbReference>
<comment type="caution">
    <text evidence="1">The sequence shown here is derived from an EMBL/GenBank/DDBJ whole genome shotgun (WGS) entry which is preliminary data.</text>
</comment>
<dbReference type="Proteomes" id="UP000824469">
    <property type="component" value="Unassembled WGS sequence"/>
</dbReference>
<evidence type="ECO:0000313" key="1">
    <source>
        <dbReference type="EMBL" id="KAH9298948.1"/>
    </source>
</evidence>
<dbReference type="EMBL" id="JAHRHJ020000010">
    <property type="protein sequence ID" value="KAH9298948.1"/>
    <property type="molecule type" value="Genomic_DNA"/>
</dbReference>
<dbReference type="GO" id="GO:0010598">
    <property type="term" value="C:NAD(P)H dehydrogenase complex (plastoquinone)"/>
    <property type="evidence" value="ECO:0007669"/>
    <property type="project" value="InterPro"/>
</dbReference>
<dbReference type="AlphaFoldDB" id="A0AA38CHL8"/>
<sequence>MAALVGLHVSPLLSSPFVSKITTSCHPSNTLKHSYTKFLIPNSDKYEDNENSYRLRPIKAKKNPWLDPFDFGEDPNMEYGDLYSDGKQDAEYPRPPDDPDSKFGFLQFPKGYNVEIASLGGMLRGDVRVCCCMVTGGVYENLLFFPVIQLLRDRYPGVRIDIMATARGKQTYEMNKNVRYASVYDVEEEFVVPSVYVETVGMLKNLGKLAASRSETSKLMLA</sequence>
<dbReference type="OMA" id="ITTSCHP"/>
<name>A0AA38CHL8_TAXCH</name>
<reference evidence="1 2" key="1">
    <citation type="journal article" date="2021" name="Nat. Plants">
        <title>The Taxus genome provides insights into paclitaxel biosynthesis.</title>
        <authorList>
            <person name="Xiong X."/>
            <person name="Gou J."/>
            <person name="Liao Q."/>
            <person name="Li Y."/>
            <person name="Zhou Q."/>
            <person name="Bi G."/>
            <person name="Li C."/>
            <person name="Du R."/>
            <person name="Wang X."/>
            <person name="Sun T."/>
            <person name="Guo L."/>
            <person name="Liang H."/>
            <person name="Lu P."/>
            <person name="Wu Y."/>
            <person name="Zhang Z."/>
            <person name="Ro D.K."/>
            <person name="Shang Y."/>
            <person name="Huang S."/>
            <person name="Yan J."/>
        </authorList>
    </citation>
    <scope>NUCLEOTIDE SEQUENCE [LARGE SCALE GENOMIC DNA]</scope>
    <source>
        <strain evidence="1">Ta-2019</strain>
    </source>
</reference>
<protein>
    <submittedName>
        <fullName evidence="1">Uncharacterized protein</fullName>
    </submittedName>
</protein>
<gene>
    <name evidence="1" type="ORF">KI387_030630</name>
</gene>
<dbReference type="GO" id="GO:0009773">
    <property type="term" value="P:photosynthetic electron transport in photosystem I"/>
    <property type="evidence" value="ECO:0007669"/>
    <property type="project" value="InterPro"/>
</dbReference>
<proteinExistence type="predicted"/>
<dbReference type="InterPro" id="IPR044983">
    <property type="entry name" value="PNSB1"/>
</dbReference>
<accession>A0AA38CHL8</accession>
<organism evidence="1 2">
    <name type="scientific">Taxus chinensis</name>
    <name type="common">Chinese yew</name>
    <name type="synonym">Taxus wallichiana var. chinensis</name>
    <dbReference type="NCBI Taxonomy" id="29808"/>
    <lineage>
        <taxon>Eukaryota</taxon>
        <taxon>Viridiplantae</taxon>
        <taxon>Streptophyta</taxon>
        <taxon>Embryophyta</taxon>
        <taxon>Tracheophyta</taxon>
        <taxon>Spermatophyta</taxon>
        <taxon>Pinopsida</taxon>
        <taxon>Pinidae</taxon>
        <taxon>Conifers II</taxon>
        <taxon>Cupressales</taxon>
        <taxon>Taxaceae</taxon>
        <taxon>Taxus</taxon>
    </lineage>
</organism>
<dbReference type="PANTHER" id="PTHR37698">
    <property type="entry name" value="PHOTOSYNTHETIC NDH SUBUNIT OF SUBCOMPLEX B 1, CHLOROPLASTIC"/>
    <property type="match status" value="1"/>
</dbReference>